<sequence>MSNNESEGHTSDDEKTENPDTDDRERETIINMQTAIRNVMFLDMEQFQELEIARERLLQNSTVFESMIRYCWEGALENLQKLTKPEFKELAVECVNDYDSNGMAPIHYAAKFNKFSCLKTLINDLKAERFLIDNKLGGSALIHAAKTTERTAATSK</sequence>
<keyword evidence="3" id="KW-1185">Reference proteome</keyword>
<feature type="non-terminal residue" evidence="2">
    <location>
        <position position="156"/>
    </location>
</feature>
<dbReference type="Proteomes" id="UP001626550">
    <property type="component" value="Unassembled WGS sequence"/>
</dbReference>
<proteinExistence type="predicted"/>
<organism evidence="2 3">
    <name type="scientific">Cichlidogyrus casuarinus</name>
    <dbReference type="NCBI Taxonomy" id="1844966"/>
    <lineage>
        <taxon>Eukaryota</taxon>
        <taxon>Metazoa</taxon>
        <taxon>Spiralia</taxon>
        <taxon>Lophotrochozoa</taxon>
        <taxon>Platyhelminthes</taxon>
        <taxon>Monogenea</taxon>
        <taxon>Monopisthocotylea</taxon>
        <taxon>Dactylogyridea</taxon>
        <taxon>Ancyrocephalidae</taxon>
        <taxon>Cichlidogyrus</taxon>
    </lineage>
</organism>
<dbReference type="InterPro" id="IPR036770">
    <property type="entry name" value="Ankyrin_rpt-contain_sf"/>
</dbReference>
<gene>
    <name evidence="2" type="ORF">Ciccas_008405</name>
</gene>
<evidence type="ECO:0000313" key="3">
    <source>
        <dbReference type="Proteomes" id="UP001626550"/>
    </source>
</evidence>
<dbReference type="AlphaFoldDB" id="A0ABD2Q023"/>
<evidence type="ECO:0000256" key="1">
    <source>
        <dbReference type="SAM" id="MobiDB-lite"/>
    </source>
</evidence>
<accession>A0ABD2Q023</accession>
<protein>
    <submittedName>
        <fullName evidence="2">Uncharacterized protein</fullName>
    </submittedName>
</protein>
<dbReference type="SUPFAM" id="SSF48403">
    <property type="entry name" value="Ankyrin repeat"/>
    <property type="match status" value="1"/>
</dbReference>
<dbReference type="EMBL" id="JBJKFK010001476">
    <property type="protein sequence ID" value="KAL3312992.1"/>
    <property type="molecule type" value="Genomic_DNA"/>
</dbReference>
<feature type="region of interest" description="Disordered" evidence="1">
    <location>
        <begin position="1"/>
        <end position="26"/>
    </location>
</feature>
<name>A0ABD2Q023_9PLAT</name>
<evidence type="ECO:0000313" key="2">
    <source>
        <dbReference type="EMBL" id="KAL3312992.1"/>
    </source>
</evidence>
<reference evidence="2 3" key="1">
    <citation type="submission" date="2024-11" db="EMBL/GenBank/DDBJ databases">
        <title>Adaptive evolution of stress response genes in parasites aligns with host niche diversity.</title>
        <authorList>
            <person name="Hahn C."/>
            <person name="Resl P."/>
        </authorList>
    </citation>
    <scope>NUCLEOTIDE SEQUENCE [LARGE SCALE GENOMIC DNA]</scope>
    <source>
        <strain evidence="2">EGGRZ-B1_66</strain>
        <tissue evidence="2">Body</tissue>
    </source>
</reference>
<comment type="caution">
    <text evidence="2">The sequence shown here is derived from an EMBL/GenBank/DDBJ whole genome shotgun (WGS) entry which is preliminary data.</text>
</comment>
<dbReference type="Gene3D" id="1.25.40.20">
    <property type="entry name" value="Ankyrin repeat-containing domain"/>
    <property type="match status" value="1"/>
</dbReference>